<keyword evidence="1" id="KW-1185">Reference proteome</keyword>
<dbReference type="AlphaFoldDB" id="A0A915AJB8"/>
<name>A0A915AJB8_PARUN</name>
<evidence type="ECO:0000313" key="2">
    <source>
        <dbReference type="WBParaSite" id="PgR009X_g050_t01"/>
    </source>
</evidence>
<sequence length="109" mass="13023">MTHCATSELESRNRIMYQVLDEQKTDRKLFCSKIKAQVQVDYFLRNDVDMQVGKEFAGKLCHLRRAHYQHEHWALRHLKEQNSRPLLSFLIFSLYYDIGSAWRNVGSEF</sequence>
<dbReference type="WBParaSite" id="PgR009X_g050_t01">
    <property type="protein sequence ID" value="PgR009X_g050_t01"/>
    <property type="gene ID" value="PgR009X_g050"/>
</dbReference>
<evidence type="ECO:0000313" key="1">
    <source>
        <dbReference type="Proteomes" id="UP000887569"/>
    </source>
</evidence>
<protein>
    <submittedName>
        <fullName evidence="2">Uncharacterized protein</fullName>
    </submittedName>
</protein>
<organism evidence="1 2">
    <name type="scientific">Parascaris univalens</name>
    <name type="common">Nematode worm</name>
    <dbReference type="NCBI Taxonomy" id="6257"/>
    <lineage>
        <taxon>Eukaryota</taxon>
        <taxon>Metazoa</taxon>
        <taxon>Ecdysozoa</taxon>
        <taxon>Nematoda</taxon>
        <taxon>Chromadorea</taxon>
        <taxon>Rhabditida</taxon>
        <taxon>Spirurina</taxon>
        <taxon>Ascaridomorpha</taxon>
        <taxon>Ascaridoidea</taxon>
        <taxon>Ascarididae</taxon>
        <taxon>Parascaris</taxon>
    </lineage>
</organism>
<accession>A0A915AJB8</accession>
<reference evidence="2" key="1">
    <citation type="submission" date="2022-11" db="UniProtKB">
        <authorList>
            <consortium name="WormBaseParasite"/>
        </authorList>
    </citation>
    <scope>IDENTIFICATION</scope>
</reference>
<dbReference type="Proteomes" id="UP000887569">
    <property type="component" value="Unplaced"/>
</dbReference>
<proteinExistence type="predicted"/>